<feature type="compositionally biased region" description="Low complexity" evidence="1">
    <location>
        <begin position="80"/>
        <end position="103"/>
    </location>
</feature>
<proteinExistence type="predicted"/>
<gene>
    <name evidence="3" type="ORF">AMATHDRAFT_11121</name>
</gene>
<feature type="region of interest" description="Disordered" evidence="1">
    <location>
        <begin position="130"/>
        <end position="149"/>
    </location>
</feature>
<evidence type="ECO:0000313" key="3">
    <source>
        <dbReference type="EMBL" id="PFH44703.1"/>
    </source>
</evidence>
<feature type="compositionally biased region" description="Low complexity" evidence="1">
    <location>
        <begin position="42"/>
        <end position="52"/>
    </location>
</feature>
<evidence type="ECO:0000313" key="4">
    <source>
        <dbReference type="Proteomes" id="UP000242287"/>
    </source>
</evidence>
<dbReference type="EMBL" id="KZ303010">
    <property type="protein sequence ID" value="PFH44703.1"/>
    <property type="molecule type" value="Genomic_DNA"/>
</dbReference>
<feature type="signal peptide" evidence="2">
    <location>
        <begin position="1"/>
        <end position="19"/>
    </location>
</feature>
<reference evidence="3 4" key="1">
    <citation type="submission" date="2014-02" db="EMBL/GenBank/DDBJ databases">
        <title>Transposable element dynamics among asymbiotic and ectomycorrhizal Amanita fungi.</title>
        <authorList>
            <consortium name="DOE Joint Genome Institute"/>
            <person name="Hess J."/>
            <person name="Skrede I."/>
            <person name="Wolfe B."/>
            <person name="LaButti K."/>
            <person name="Ohm R.A."/>
            <person name="Grigoriev I.V."/>
            <person name="Pringle A."/>
        </authorList>
    </citation>
    <scope>NUCLEOTIDE SEQUENCE [LARGE SCALE GENOMIC DNA]</scope>
    <source>
        <strain evidence="3 4">SKay4041</strain>
    </source>
</reference>
<organism evidence="3 4">
    <name type="scientific">Amanita thiersii Skay4041</name>
    <dbReference type="NCBI Taxonomy" id="703135"/>
    <lineage>
        <taxon>Eukaryota</taxon>
        <taxon>Fungi</taxon>
        <taxon>Dikarya</taxon>
        <taxon>Basidiomycota</taxon>
        <taxon>Agaricomycotina</taxon>
        <taxon>Agaricomycetes</taxon>
        <taxon>Agaricomycetidae</taxon>
        <taxon>Agaricales</taxon>
        <taxon>Pluteineae</taxon>
        <taxon>Amanitaceae</taxon>
        <taxon>Amanita</taxon>
    </lineage>
</organism>
<feature type="region of interest" description="Disordered" evidence="1">
    <location>
        <begin position="185"/>
        <end position="259"/>
    </location>
</feature>
<feature type="compositionally biased region" description="Polar residues" evidence="1">
    <location>
        <begin position="59"/>
        <end position="79"/>
    </location>
</feature>
<keyword evidence="2" id="KW-0732">Signal</keyword>
<keyword evidence="4" id="KW-1185">Reference proteome</keyword>
<sequence>MQLKIMAVVLALTATSIFSYPVTQRQRRDLQPGAQGLRDDASSSYSLHSLPSQDDLSDAASSCYSMHSLPSQDDLSDTASSSYSMHSPPSQDDLSDAASSDYSMRSLRSQDDPSDAASSNYLIHILPSLHSTGHPDAGQPLPEAQAKGPGFFAKAGSRGKEVVNGAVEHFEKNQQKWAAKGKDIVWGSKKKDGGGESGTSPSSNGGWFGKGKTWLRGGGENHSQGTPKNHWLAKGTAKLKSTIGGKSVKSSRVGRRSAR</sequence>
<dbReference type="Proteomes" id="UP000242287">
    <property type="component" value="Unassembled WGS sequence"/>
</dbReference>
<feature type="region of interest" description="Disordered" evidence="1">
    <location>
        <begin position="24"/>
        <end position="116"/>
    </location>
</feature>
<accession>A0A2A9NAQ2</accession>
<evidence type="ECO:0000256" key="2">
    <source>
        <dbReference type="SAM" id="SignalP"/>
    </source>
</evidence>
<feature type="chain" id="PRO_5012360402" evidence="2">
    <location>
        <begin position="20"/>
        <end position="259"/>
    </location>
</feature>
<evidence type="ECO:0000256" key="1">
    <source>
        <dbReference type="SAM" id="MobiDB-lite"/>
    </source>
</evidence>
<dbReference type="AlphaFoldDB" id="A0A2A9NAQ2"/>
<name>A0A2A9NAQ2_9AGAR</name>
<protein>
    <submittedName>
        <fullName evidence="3">Uncharacterized protein</fullName>
    </submittedName>
</protein>